<dbReference type="GO" id="GO:0005576">
    <property type="term" value="C:extracellular region"/>
    <property type="evidence" value="ECO:0007669"/>
    <property type="project" value="UniProtKB-SubCell"/>
</dbReference>
<gene>
    <name evidence="9" type="ORF">CDL12_25049</name>
</gene>
<dbReference type="PANTHER" id="PTHR45650">
    <property type="entry name" value="GDSL-LIKE LIPASE/ACYLHYDROLASE-RELATED"/>
    <property type="match status" value="1"/>
</dbReference>
<dbReference type="GO" id="GO:0004806">
    <property type="term" value="F:triacylglycerol lipase activity"/>
    <property type="evidence" value="ECO:0007669"/>
    <property type="project" value="UniProtKB-EC"/>
</dbReference>
<comment type="similarity">
    <text evidence="2">Belongs to the 'GDSL' lipolytic enzyme family.</text>
</comment>
<keyword evidence="5 9" id="KW-0378">Hydrolase</keyword>
<accession>A0A2G9GAX4</accession>
<dbReference type="Gene3D" id="3.40.50.1110">
    <property type="entry name" value="SGNH hydrolase"/>
    <property type="match status" value="1"/>
</dbReference>
<name>A0A2G9GAX4_9LAMI</name>
<evidence type="ECO:0000256" key="2">
    <source>
        <dbReference type="ARBA" id="ARBA00008668"/>
    </source>
</evidence>
<evidence type="ECO:0000256" key="8">
    <source>
        <dbReference type="SAM" id="SignalP"/>
    </source>
</evidence>
<dbReference type="InterPro" id="IPR001087">
    <property type="entry name" value="GDSL"/>
</dbReference>
<dbReference type="EMBL" id="NKXS01005925">
    <property type="protein sequence ID" value="PIN02437.1"/>
    <property type="molecule type" value="Genomic_DNA"/>
</dbReference>
<dbReference type="InterPro" id="IPR035669">
    <property type="entry name" value="SGNH_plant_lipase-like"/>
</dbReference>
<dbReference type="CDD" id="cd01837">
    <property type="entry name" value="SGNH_plant_lipase_like"/>
    <property type="match status" value="1"/>
</dbReference>
<dbReference type="GO" id="GO:0016042">
    <property type="term" value="P:lipid catabolic process"/>
    <property type="evidence" value="ECO:0007669"/>
    <property type="project" value="UniProtKB-KW"/>
</dbReference>
<dbReference type="PANTHER" id="PTHR45650:SF80">
    <property type="entry name" value="FINGER PROTEIN, PUTATIVE-RELATED"/>
    <property type="match status" value="1"/>
</dbReference>
<evidence type="ECO:0000256" key="6">
    <source>
        <dbReference type="ARBA" id="ARBA00022963"/>
    </source>
</evidence>
<dbReference type="EC" id="3.1.1.3" evidence="9"/>
<dbReference type="Proteomes" id="UP000231279">
    <property type="component" value="Unassembled WGS sequence"/>
</dbReference>
<feature type="signal peptide" evidence="8">
    <location>
        <begin position="1"/>
        <end position="26"/>
    </location>
</feature>
<keyword evidence="7" id="KW-0443">Lipid metabolism</keyword>
<evidence type="ECO:0000256" key="5">
    <source>
        <dbReference type="ARBA" id="ARBA00022801"/>
    </source>
</evidence>
<evidence type="ECO:0000256" key="1">
    <source>
        <dbReference type="ARBA" id="ARBA00004613"/>
    </source>
</evidence>
<evidence type="ECO:0000313" key="10">
    <source>
        <dbReference type="Proteomes" id="UP000231279"/>
    </source>
</evidence>
<evidence type="ECO:0000313" key="9">
    <source>
        <dbReference type="EMBL" id="PIN02437.1"/>
    </source>
</evidence>
<evidence type="ECO:0000256" key="7">
    <source>
        <dbReference type="ARBA" id="ARBA00023098"/>
    </source>
</evidence>
<evidence type="ECO:0000256" key="3">
    <source>
        <dbReference type="ARBA" id="ARBA00022525"/>
    </source>
</evidence>
<keyword evidence="4 8" id="KW-0732">Signal</keyword>
<comment type="subcellular location">
    <subcellularLocation>
        <location evidence="1">Secreted</location>
    </subcellularLocation>
</comment>
<proteinExistence type="inferred from homology"/>
<sequence>MAFATQMPLFVLFLAVLISLQPSAQSAPQVPCFFIFGDSLVDPGNNNQLTTLAKVNYLPYGIDFPLGPTGRFTNGRTTADVLAIFYGNNGCAAELLGFDNYIPPSASAQGKDIIKGVNYASGGAGIRSETGQILGERITLDEQLLNHKLTISRIANLLGNHTSAKDHLGTCLYYFVIGSNDYINNYFLPQYYNTSSIYTPEEYATVLVQQYSQQLKTLYSFGARKVSVSGLGPVGCTPQELGRGTNGSACVDFMNKAVQLFNDKLKILVEELNNSFKDAKFIYSSAMDIRPSELIALVDVSIMRTKPPMILRQKPCPVRALHLFYDGFHPTDIVNKIIATTAYGDILKLSP</sequence>
<keyword evidence="10" id="KW-1185">Reference proteome</keyword>
<dbReference type="OrthoDB" id="1683520at2759"/>
<dbReference type="Pfam" id="PF00657">
    <property type="entry name" value="Lipase_GDSL"/>
    <property type="match status" value="1"/>
</dbReference>
<evidence type="ECO:0000256" key="4">
    <source>
        <dbReference type="ARBA" id="ARBA00022729"/>
    </source>
</evidence>
<comment type="caution">
    <text evidence="9">The sequence shown here is derived from an EMBL/GenBank/DDBJ whole genome shotgun (WGS) entry which is preliminary data.</text>
</comment>
<feature type="chain" id="PRO_5013789038" evidence="8">
    <location>
        <begin position="27"/>
        <end position="351"/>
    </location>
</feature>
<dbReference type="SUPFAM" id="SSF52266">
    <property type="entry name" value="SGNH hydrolase"/>
    <property type="match status" value="1"/>
</dbReference>
<organism evidence="9 10">
    <name type="scientific">Handroanthus impetiginosus</name>
    <dbReference type="NCBI Taxonomy" id="429701"/>
    <lineage>
        <taxon>Eukaryota</taxon>
        <taxon>Viridiplantae</taxon>
        <taxon>Streptophyta</taxon>
        <taxon>Embryophyta</taxon>
        <taxon>Tracheophyta</taxon>
        <taxon>Spermatophyta</taxon>
        <taxon>Magnoliopsida</taxon>
        <taxon>eudicotyledons</taxon>
        <taxon>Gunneridae</taxon>
        <taxon>Pentapetalae</taxon>
        <taxon>asterids</taxon>
        <taxon>lamiids</taxon>
        <taxon>Lamiales</taxon>
        <taxon>Bignoniaceae</taxon>
        <taxon>Crescentiina</taxon>
        <taxon>Tabebuia alliance</taxon>
        <taxon>Handroanthus</taxon>
    </lineage>
</organism>
<dbReference type="InterPro" id="IPR051238">
    <property type="entry name" value="GDSL_esterase/lipase"/>
</dbReference>
<keyword evidence="3" id="KW-0964">Secreted</keyword>
<keyword evidence="6" id="KW-0442">Lipid degradation</keyword>
<reference evidence="10" key="1">
    <citation type="journal article" date="2018" name="Gigascience">
        <title>Genome assembly of the Pink Ipe (Handroanthus impetiginosus, Bignoniaceae), a highly valued, ecologically keystone Neotropical timber forest tree.</title>
        <authorList>
            <person name="Silva-Junior O.B."/>
            <person name="Grattapaglia D."/>
            <person name="Novaes E."/>
            <person name="Collevatti R.G."/>
        </authorList>
    </citation>
    <scope>NUCLEOTIDE SEQUENCE [LARGE SCALE GENOMIC DNA]</scope>
    <source>
        <strain evidence="10">cv. UFG-1</strain>
    </source>
</reference>
<dbReference type="InterPro" id="IPR036514">
    <property type="entry name" value="SGNH_hydro_sf"/>
</dbReference>
<protein>
    <submittedName>
        <fullName evidence="9">Triacylglycerol lipase</fullName>
        <ecNumber evidence="9">3.1.1.3</ecNumber>
    </submittedName>
</protein>
<dbReference type="AlphaFoldDB" id="A0A2G9GAX4"/>